<protein>
    <submittedName>
        <fullName evidence="1">Uncharacterized protein</fullName>
    </submittedName>
</protein>
<keyword evidence="2" id="KW-1185">Reference proteome</keyword>
<accession>A0ABS2BPE4</accession>
<name>A0ABS2BPE4_9NEIS</name>
<dbReference type="EMBL" id="JAESND010000010">
    <property type="protein sequence ID" value="MBM3117502.1"/>
    <property type="molecule type" value="Genomic_DNA"/>
</dbReference>
<sequence>MVGAAGSKAVIVPSTDVEIKLADSVRSNPLAACHDVGMLNYAYSKQADIY</sequence>
<organism evidence="1 2">
    <name type="scientific">Jeongeupia naejangsanensis</name>
    <dbReference type="NCBI Taxonomy" id="613195"/>
    <lineage>
        <taxon>Bacteria</taxon>
        <taxon>Pseudomonadati</taxon>
        <taxon>Pseudomonadota</taxon>
        <taxon>Betaproteobacteria</taxon>
        <taxon>Neisseriales</taxon>
        <taxon>Chitinibacteraceae</taxon>
        <taxon>Jeongeupia</taxon>
    </lineage>
</organism>
<proteinExistence type="predicted"/>
<dbReference type="RefSeq" id="WP_203539717.1">
    <property type="nucleotide sequence ID" value="NZ_JAESND010000010.1"/>
</dbReference>
<comment type="caution">
    <text evidence="1">The sequence shown here is derived from an EMBL/GenBank/DDBJ whole genome shotgun (WGS) entry which is preliminary data.</text>
</comment>
<dbReference type="Proteomes" id="UP000809431">
    <property type="component" value="Unassembled WGS sequence"/>
</dbReference>
<reference evidence="1 2" key="1">
    <citation type="submission" date="2021-01" db="EMBL/GenBank/DDBJ databases">
        <title>Draft Genome Sequence and Polyhydroxyalkanoate Biosynthetic Potential of Jeongeupia naejangsanensis Type Strain DSM 24253.</title>
        <authorList>
            <person name="Turrini P."/>
            <person name="Artuso I."/>
            <person name="Lugli G.A."/>
            <person name="Frangipani E."/>
            <person name="Ventura M."/>
            <person name="Visca P."/>
        </authorList>
    </citation>
    <scope>NUCLEOTIDE SEQUENCE [LARGE SCALE GENOMIC DNA]</scope>
    <source>
        <strain evidence="1 2">DSM 24253</strain>
    </source>
</reference>
<evidence type="ECO:0000313" key="2">
    <source>
        <dbReference type="Proteomes" id="UP000809431"/>
    </source>
</evidence>
<evidence type="ECO:0000313" key="1">
    <source>
        <dbReference type="EMBL" id="MBM3117502.1"/>
    </source>
</evidence>
<gene>
    <name evidence="1" type="ORF">JMJ54_16825</name>
</gene>